<sequence>MSKNCRDFGKKNYTMNIRNMIFFYWSTGLSSKEHRARILKRSTLQLGKRDTP</sequence>
<reference evidence="1" key="2">
    <citation type="journal article" date="2015" name="Data Brief">
        <title>Shoot transcriptome of the giant reed, Arundo donax.</title>
        <authorList>
            <person name="Barrero R.A."/>
            <person name="Guerrero F.D."/>
            <person name="Moolhuijzen P."/>
            <person name="Goolsby J.A."/>
            <person name="Tidwell J."/>
            <person name="Bellgard S.E."/>
            <person name="Bellgard M.I."/>
        </authorList>
    </citation>
    <scope>NUCLEOTIDE SEQUENCE</scope>
    <source>
        <tissue evidence="1">Shoot tissue taken approximately 20 cm above the soil surface</tissue>
    </source>
</reference>
<proteinExistence type="predicted"/>
<protein>
    <submittedName>
        <fullName evidence="1">Uncharacterized protein</fullName>
    </submittedName>
</protein>
<dbReference type="AlphaFoldDB" id="A0A0A8XU46"/>
<name>A0A0A8XU46_ARUDO</name>
<reference evidence="1" key="1">
    <citation type="submission" date="2014-09" db="EMBL/GenBank/DDBJ databases">
        <authorList>
            <person name="Magalhaes I.L.F."/>
            <person name="Oliveira U."/>
            <person name="Santos F.R."/>
            <person name="Vidigal T.H.D.A."/>
            <person name="Brescovit A.D."/>
            <person name="Santos A.J."/>
        </authorList>
    </citation>
    <scope>NUCLEOTIDE SEQUENCE</scope>
    <source>
        <tissue evidence="1">Shoot tissue taken approximately 20 cm above the soil surface</tissue>
    </source>
</reference>
<accession>A0A0A8XU46</accession>
<organism evidence="1">
    <name type="scientific">Arundo donax</name>
    <name type="common">Giant reed</name>
    <name type="synonym">Donax arundinaceus</name>
    <dbReference type="NCBI Taxonomy" id="35708"/>
    <lineage>
        <taxon>Eukaryota</taxon>
        <taxon>Viridiplantae</taxon>
        <taxon>Streptophyta</taxon>
        <taxon>Embryophyta</taxon>
        <taxon>Tracheophyta</taxon>
        <taxon>Spermatophyta</taxon>
        <taxon>Magnoliopsida</taxon>
        <taxon>Liliopsida</taxon>
        <taxon>Poales</taxon>
        <taxon>Poaceae</taxon>
        <taxon>PACMAD clade</taxon>
        <taxon>Arundinoideae</taxon>
        <taxon>Arundineae</taxon>
        <taxon>Arundo</taxon>
    </lineage>
</organism>
<dbReference type="EMBL" id="GBRH01280484">
    <property type="protein sequence ID" value="JAD17411.1"/>
    <property type="molecule type" value="Transcribed_RNA"/>
</dbReference>
<evidence type="ECO:0000313" key="1">
    <source>
        <dbReference type="EMBL" id="JAD17411.1"/>
    </source>
</evidence>